<dbReference type="GO" id="GO:0005085">
    <property type="term" value="F:guanyl-nucleotide exchange factor activity"/>
    <property type="evidence" value="ECO:0007669"/>
    <property type="project" value="TreeGrafter"/>
</dbReference>
<dbReference type="InterPro" id="IPR013320">
    <property type="entry name" value="ConA-like_dom_sf"/>
</dbReference>
<dbReference type="Pfam" id="PF13385">
    <property type="entry name" value="Laminin_G_3"/>
    <property type="match status" value="1"/>
</dbReference>
<dbReference type="InterPro" id="IPR043136">
    <property type="entry name" value="B30.2/SPRY_sf"/>
</dbReference>
<dbReference type="STRING" id="1202772.A0A1V9ZFD7"/>
<evidence type="ECO:0000256" key="2">
    <source>
        <dbReference type="ARBA" id="ARBA00022729"/>
    </source>
</evidence>
<evidence type="ECO:0008006" key="13">
    <source>
        <dbReference type="Google" id="ProtNLM"/>
    </source>
</evidence>
<dbReference type="PANTHER" id="PTHR45982">
    <property type="entry name" value="REGULATOR OF CHROMOSOME CONDENSATION"/>
    <property type="match status" value="1"/>
</dbReference>
<dbReference type="InterPro" id="IPR058923">
    <property type="entry name" value="RCC1-like_dom"/>
</dbReference>
<dbReference type="Gene3D" id="3.30.2410.10">
    <property type="entry name" value="Hect, E3 ligase catalytic domain"/>
    <property type="match status" value="1"/>
</dbReference>
<organism evidence="11 12">
    <name type="scientific">Achlya hypogyna</name>
    <name type="common">Oomycete</name>
    <name type="synonym">Protoachlya hypogyna</name>
    <dbReference type="NCBI Taxonomy" id="1202772"/>
    <lineage>
        <taxon>Eukaryota</taxon>
        <taxon>Sar</taxon>
        <taxon>Stramenopiles</taxon>
        <taxon>Oomycota</taxon>
        <taxon>Saprolegniomycetes</taxon>
        <taxon>Saprolegniales</taxon>
        <taxon>Achlyaceae</taxon>
        <taxon>Achlya</taxon>
    </lineage>
</organism>
<evidence type="ECO:0000256" key="6">
    <source>
        <dbReference type="PROSITE-ProRule" id="PRU00104"/>
    </source>
</evidence>
<dbReference type="GO" id="GO:0004842">
    <property type="term" value="F:ubiquitin-protein transferase activity"/>
    <property type="evidence" value="ECO:0007669"/>
    <property type="project" value="InterPro"/>
</dbReference>
<evidence type="ECO:0000256" key="7">
    <source>
        <dbReference type="PROSITE-ProRule" id="PRU00235"/>
    </source>
</evidence>
<dbReference type="Gene3D" id="2.60.120.200">
    <property type="match status" value="1"/>
</dbReference>
<dbReference type="SMART" id="SM00449">
    <property type="entry name" value="SPRY"/>
    <property type="match status" value="2"/>
</dbReference>
<evidence type="ECO:0000259" key="10">
    <source>
        <dbReference type="PROSITE" id="PS50237"/>
    </source>
</evidence>
<dbReference type="Pfam" id="PF00632">
    <property type="entry name" value="HECT"/>
    <property type="match status" value="1"/>
</dbReference>
<reference evidence="11 12" key="1">
    <citation type="journal article" date="2014" name="Genome Biol. Evol.">
        <title>The secreted proteins of Achlya hypogyna and Thraustotheca clavata identify the ancestral oomycete secretome and reveal gene acquisitions by horizontal gene transfer.</title>
        <authorList>
            <person name="Misner I."/>
            <person name="Blouin N."/>
            <person name="Leonard G."/>
            <person name="Richards T.A."/>
            <person name="Lane C.E."/>
        </authorList>
    </citation>
    <scope>NUCLEOTIDE SEQUENCE [LARGE SCALE GENOMIC DNA]</scope>
    <source>
        <strain evidence="11 12">ATCC 48635</strain>
    </source>
</reference>
<feature type="domain" description="B30.2/SPRY" evidence="9">
    <location>
        <begin position="2865"/>
        <end position="3056"/>
    </location>
</feature>
<dbReference type="InterPro" id="IPR035983">
    <property type="entry name" value="Hect_E3_ubiquitin_ligase"/>
</dbReference>
<feature type="repeat" description="RCC1" evidence="7">
    <location>
        <begin position="568"/>
        <end position="619"/>
    </location>
</feature>
<dbReference type="PROSITE" id="PS50188">
    <property type="entry name" value="B302_SPRY"/>
    <property type="match status" value="2"/>
</dbReference>
<dbReference type="InterPro" id="IPR001870">
    <property type="entry name" value="B30.2/SPRY"/>
</dbReference>
<dbReference type="SUPFAM" id="SSF49899">
    <property type="entry name" value="Concanavalin A-like lectins/glucanases"/>
    <property type="match status" value="3"/>
</dbReference>
<feature type="repeat" description="RCC1" evidence="7">
    <location>
        <begin position="395"/>
        <end position="453"/>
    </location>
</feature>
<keyword evidence="5" id="KW-1015">Disulfide bond</keyword>
<dbReference type="Pfam" id="PF25390">
    <property type="entry name" value="WD40_RLD"/>
    <property type="match status" value="1"/>
</dbReference>
<dbReference type="PROSITE" id="PS50012">
    <property type="entry name" value="RCC1_3"/>
    <property type="match status" value="7"/>
</dbReference>
<dbReference type="SMART" id="SM00560">
    <property type="entry name" value="LamGL"/>
    <property type="match status" value="1"/>
</dbReference>
<dbReference type="InterPro" id="IPR003877">
    <property type="entry name" value="SPRY_dom"/>
</dbReference>
<feature type="domain" description="HECT" evidence="10">
    <location>
        <begin position="3571"/>
        <end position="3725"/>
    </location>
</feature>
<feature type="repeat" description="RCC1" evidence="7">
    <location>
        <begin position="508"/>
        <end position="567"/>
    </location>
</feature>
<evidence type="ECO:0000256" key="4">
    <source>
        <dbReference type="ARBA" id="ARBA00022786"/>
    </source>
</evidence>
<keyword evidence="3" id="KW-0677">Repeat</keyword>
<dbReference type="PRINTS" id="PR00633">
    <property type="entry name" value="RCCNDNSATION"/>
</dbReference>
<dbReference type="EMBL" id="JNBR01000133">
    <property type="protein sequence ID" value="OQR96682.1"/>
    <property type="molecule type" value="Genomic_DNA"/>
</dbReference>
<evidence type="ECO:0000256" key="8">
    <source>
        <dbReference type="SAM" id="MobiDB-lite"/>
    </source>
</evidence>
<keyword evidence="12" id="KW-1185">Reference proteome</keyword>
<comment type="caution">
    <text evidence="11">The sequence shown here is derived from an EMBL/GenBank/DDBJ whole genome shotgun (WGS) entry which is preliminary data.</text>
</comment>
<dbReference type="CDD" id="cd11709">
    <property type="entry name" value="SPRY"/>
    <property type="match status" value="1"/>
</dbReference>
<proteinExistence type="predicted"/>
<feature type="region of interest" description="Disordered" evidence="8">
    <location>
        <begin position="1553"/>
        <end position="1576"/>
    </location>
</feature>
<feature type="repeat" description="RCC1" evidence="7">
    <location>
        <begin position="454"/>
        <end position="507"/>
    </location>
</feature>
<dbReference type="InterPro" id="IPR000408">
    <property type="entry name" value="Reg_chr_condens"/>
</dbReference>
<dbReference type="OrthoDB" id="195558at2759"/>
<dbReference type="Pfam" id="PF00622">
    <property type="entry name" value="SPRY"/>
    <property type="match status" value="2"/>
</dbReference>
<protein>
    <recommendedName>
        <fullName evidence="13">Regulator of chromosome condensation (RCC1)-like protein</fullName>
    </recommendedName>
</protein>
<evidence type="ECO:0000256" key="5">
    <source>
        <dbReference type="ARBA" id="ARBA00023157"/>
    </source>
</evidence>
<dbReference type="SUPFAM" id="SSF50985">
    <property type="entry name" value="RCC1/BLIP-II"/>
    <property type="match status" value="2"/>
</dbReference>
<evidence type="ECO:0000259" key="9">
    <source>
        <dbReference type="PROSITE" id="PS50188"/>
    </source>
</evidence>
<dbReference type="PROSITE" id="PS50237">
    <property type="entry name" value="HECT"/>
    <property type="match status" value="1"/>
</dbReference>
<dbReference type="Gene3D" id="2.130.10.30">
    <property type="entry name" value="Regulator of chromosome condensation 1/beta-lactamase-inhibitor protein II"/>
    <property type="match status" value="3"/>
</dbReference>
<dbReference type="GO" id="GO:0005737">
    <property type="term" value="C:cytoplasm"/>
    <property type="evidence" value="ECO:0007669"/>
    <property type="project" value="TreeGrafter"/>
</dbReference>
<feature type="repeat" description="RCC1" evidence="7">
    <location>
        <begin position="342"/>
        <end position="394"/>
    </location>
</feature>
<gene>
    <name evidence="11" type="ORF">ACHHYP_13804</name>
</gene>
<keyword evidence="4 6" id="KW-0833">Ubl conjugation pathway</keyword>
<name>A0A1V9ZFD7_ACHHY</name>
<keyword evidence="2" id="KW-0732">Signal</keyword>
<feature type="compositionally biased region" description="Low complexity" evidence="8">
    <location>
        <begin position="1554"/>
        <end position="1567"/>
    </location>
</feature>
<feature type="repeat" description="RCC1" evidence="7">
    <location>
        <begin position="620"/>
        <end position="673"/>
    </location>
</feature>
<feature type="repeat" description="RCC1" evidence="7">
    <location>
        <begin position="279"/>
        <end position="341"/>
    </location>
</feature>
<evidence type="ECO:0000313" key="11">
    <source>
        <dbReference type="EMBL" id="OQR96682.1"/>
    </source>
</evidence>
<accession>A0A1V9ZFD7</accession>
<dbReference type="PANTHER" id="PTHR45982:SF1">
    <property type="entry name" value="REGULATOR OF CHROMOSOME CONDENSATION"/>
    <property type="match status" value="1"/>
</dbReference>
<evidence type="ECO:0000256" key="3">
    <source>
        <dbReference type="ARBA" id="ARBA00022737"/>
    </source>
</evidence>
<dbReference type="InterPro" id="IPR000569">
    <property type="entry name" value="HECT_dom"/>
</dbReference>
<dbReference type="InterPro" id="IPR006558">
    <property type="entry name" value="LamG-like"/>
</dbReference>
<dbReference type="PROSITE" id="PS00626">
    <property type="entry name" value="RCC1_2"/>
    <property type="match status" value="2"/>
</dbReference>
<evidence type="ECO:0000313" key="12">
    <source>
        <dbReference type="Proteomes" id="UP000243579"/>
    </source>
</evidence>
<comment type="caution">
    <text evidence="6">Lacks conserved residue(s) required for the propagation of feature annotation.</text>
</comment>
<dbReference type="Gene3D" id="2.60.120.920">
    <property type="match status" value="2"/>
</dbReference>
<dbReference type="Gene3D" id="3.90.1750.10">
    <property type="entry name" value="Hect, E3 ligase catalytic domains"/>
    <property type="match status" value="1"/>
</dbReference>
<dbReference type="Proteomes" id="UP000243579">
    <property type="component" value="Unassembled WGS sequence"/>
</dbReference>
<evidence type="ECO:0000256" key="1">
    <source>
        <dbReference type="ARBA" id="ARBA00022658"/>
    </source>
</evidence>
<keyword evidence="1" id="KW-0344">Guanine-nucleotide releasing factor</keyword>
<dbReference type="InterPro" id="IPR051553">
    <property type="entry name" value="Ran_GTPase-activating"/>
</dbReference>
<dbReference type="SUPFAM" id="SSF56204">
    <property type="entry name" value="Hect, E3 ligase catalytic domain"/>
    <property type="match status" value="1"/>
</dbReference>
<feature type="domain" description="B30.2/SPRY" evidence="9">
    <location>
        <begin position="2150"/>
        <end position="2344"/>
    </location>
</feature>
<sequence>MDITLLGADKYVEDRYKDLRRKRPEEKEHEPASTHVLVGGISATKRYEDALQPVSQAPVPSSWAEQTTLAKTILDLELMWPVTFLDKKHTVLYLVLDQIAAAAKSSPGDHSPALLLEKEKKGAAPEVDAYEALPLATQLAVKLFFKLVQSVRSRSQVTGNYAALGRLIEQVPRMLLDMPPLALTPDATARGPTVFAEIFSTIMLILPQLTESGVAPALAALVGLSIKRGRLEHLLLVLQQLLHVDPSLDLQAAGPFLQELLTATPQPIETTPEASATTGTLMSFGKGDHGKLGHGNCTHVGCAENKCTENKTVPTTVEATRDIMFKKIDSLSTHSVAITVSGELMSWGNGDKYRLGHGDASKEYSPRYVEAFRDKPRVQDVACGLGHTVVLVVTGDVYAWGNGGNGRLGLGDTADQMHPAKVAFPDEHEKDGDKWVVAAVYCGASHSLAVTKQGHLFSWGKNNQGQCGHGHTNDQLRPAHVAFFDEADMTVVTVAGGWEHTLMCTAQGKAYACGCGYKDSRRAGLPPVLGLGINDTERRTKPTLIPVLDQCVSVACGWDHSLAITKDGSVYSWGSGSNGKLGHGDEDNRDIPTQIANLSGKVVRDVRAGCEHTTAITTAGEMFTWGHSDSGRLGHGDNVTRKLPCYVEAFSWQGVRPVAIAVGDKYNLVLVQSLADVPSETTNQLLPEAPPPTTPPPTAWTVATAMSTIVEQLDRLAGAYVPLDDSVLLDKLRQIHSHPTPSLPALAFAVDVSPETFHLLVELVAQCINPSEKSGKANMTAMLRTCLRLVQVNLYRYLSCPHVVVGAAQLTKLHTLLLSIATSTRDDDIPHAAARALKIGFPFFYPTPAAQHALFWELVVSPEPSHVVLLEALTDQVCQDHVVIGLMARLLGKDHACVPCPATGGVSADDLRQLLLRLLSHCIETRVEPRVQMQLRVLAVLQTHLFAAWTLPGTYCATCLAAVLGPYIETLLAQGLTLLRAVHKRLLKDSDLSMLQPSFFRALAPLAIECCCVSRLRSDRRLALALLPILLPMLKLLDEITYKLQQDHRLDNQATSPDNQASGLAIAWIDELESTCALLAGRYASVLMASCRAPDPPPVAFPLSLKWLGRYGLVKASGAYPAQLRSWEEQGVYEVEHELQSESPAPLDATLDHVAVSDWLNGTGILHDLHAYMVFHMQHSWADESPLTGADVDEALGAVLLWHAGLVCTALQFAATIDVTNATPGDAQKPPEVLLQLWGVLVAVSRGTGAVLRENARQLIAYYPSQCSWTLAASDDLPDNPCSAPGCAVLAPRKYQLSVPGLAKLLTTPVAWPTSDTDDSTFALKIAGISIVHDLLRKLTSSAAKCELLRVLTERMEAGADGAGSPGSLTIAFNAWQEPRVVFSHAAPVAASPSRAKRLKATAAISPLEMLERDMHAYYGYTEHPKLAKAIENLFVRLAKVIASGDSSALLKKRALNVWAVHFHDVAIVRRAGILHVLGDLLAEDTAVAAQSMNTSDPIHTSAHGAPPHSCLPPRLRPVEKLVGAATVQRNLHATAWHIFAWLSSQLMQSKETSSLPSSRPSSAKPPACTSPRKRLSLPPRMVTSTLDEAIAHMYAVVVAELSKVVAGLVAWNDLASVMVSCLDDSQAILLADPQVVTSTNAVFLSAKERALFAWATDGFAVSLWLYAEPDDKACGAMLLLANGDVAAHQLSVTLEVSGCISVRLQWADGAVASVTSARAVVRGQWTHVVARYSPGTGTLELFLEGVLNASGPLQLPPTPTVLAHHTFTVGGFLPPVASTSPHPPLVIVDDLTFHLHALSTTNITTMAAAGSLLFRIKQREALDTYCTQLLQLLSSPSRALPPLDDAVRLVIALFPVAPPRSHDSLFALLTMLLPTMAPESPSLDSVLSFLVARFASAWFGTTHDTYGPPALSAALTTRKDSVLLHLLTARLLDPNGVATWLLFEQPVKAKSLPLLRAARARIACGVVTLLRHLLVMPTWQPLLISAFNAGAHGVVLVDHRRSAADVPLAPLVLAVAVLSEATVALPASIVEHLATSLHVPLSIAAHESPAVASSASSAQEMLEDIWLAQHIHLRSALLRLCYRRAGDADIAGTLLNAGPSILAGLLRRAIQPLAEAVAAVFGSDFDTIAKLDTVQALLDWILEGGDADRSKQRVALETLATVLFERLPYVNAREVAPWWLVNATQKLQVLGGNVEMEEYRVKGLQHFPTIKLTGVSITAGTGMWYYEVVLLTDGLMQIGWIDSAFDSNAIQGQGVGDHTNSWAYDGFRRKKWNVGALDYGDRWHVGDVVGVLLDTDRFEMQYFLNGRALGVAFEGLHLTHALFPAMSLNVDQAVQLHFAKNQFLYCPTLENAKIQAVANAIVGGVCEHSPSKGALTRDSAAESEAAVDRRRTDLIDGLVGLGFSPEWALRCARETSLDINESSAIAWIMEQMESDALAARPPSTVADAARRQHQLHLQQLDGLSDRPSLDARHVALDHIVVPEATAAPPIDTTPDSNLFLVDEYCEEGYADEGYTGLDAKASQPTEKNGVSVILSLADHCRDDEILPLYVIAETVLSVWAAQGAAHQLLRSGHVLDATLVEDAPLFLQYLQHMMGALPDKAPYEAILAQLCDRSPAFFDVLLADMLSHVGRATASDFAFTPFGHGGTDGTGWSAECRRAPPGGPNLVWAKWLATMLCQLAAEVPAWTDTLYSVAVWQELLKAITATANATVRHTAVMMLRSLVESLPADKVDALRPQLRLKHLVEWLAAKQRKAKQTRVLASEYTQALFLLVHGLFRLVNLPAAGIEVSHAGTPGTIHGGAQPTVTGVALIVEHITTSTVIVSVPSPADIADLELAMETVHSDGHVGLSEFVVAIDAADIKPQTPITLAHLQPDTTYHLRCRGGRALDAATMGSNLELLNHNMTVRNRVNKKWHAVRATVAYAHGVHAWDVRIDKCISKNIFVGVCTGDASLENYIGSDAHGWGFLANKAVWHNKTKLQTYGDIFKQGDVVSVVLDLDVGTLSFARNGEAFGVAVDQLAAREAHAAVATATAYYPAISMYNKDDQVTFMPASTESPVASRGSSAGTATVLRAITAHDALCRLFAPTPDEAVGDDVYHHWCKWVAHEEAVIALDDASWLPVDITRSAAAPFGLFPGDVVFTSKGMCTIVGVARHALWYTMESHAPTGTNDVVGSWKLHVCRDMVARAGEFPVTRRHDTFCPVPTVSLSKEAFLACQAPWTGALDEVLVAHLYVVAHLRRYSHVFEVTVADLEHTPVPLSPIECAARLAWLRFANILAQLVLPSTPCPGPLRQRLFRELPLGLARDLRKKTATTTINASAATDDLDDDPPDLLKCKLNPTKPSVPFWERGLTVSDDEGDDDDDDTVPNLFRQASQMAVFCASTSVRELRRQYTPPPTLYTDVPPQTRAFRVVFEQIDGDADSELHMLAIPVDQAAAYAYLFREVARVVQSPTHPIFVPSAVSTLLPNPSLPPADAFVVGQLMALAWRADLRLPLYLSPIVYKSLVCEPLELADWLTVGGDEVATAIAMNSWTDDEFAEHAVEYQGSCVTAATRPAYVAALLESLVAPYLPSLDAVRRGFTSVAPAAALSLLSAATLRAQLATPEELLALQPPEPPRAPDATARTVYAGGFSRRSPAAMQFWKVLHALSPDEVVLFHRFVAGAAWAPYSRYELVLAPASDASTGYPYVERRAAGGRHMLFLPEYASGDTMHKKLLLALTHDEDRAGT</sequence>
<dbReference type="InterPro" id="IPR009091">
    <property type="entry name" value="RCC1/BLIP-II"/>
</dbReference>
<dbReference type="Pfam" id="PF00415">
    <property type="entry name" value="RCC1"/>
    <property type="match status" value="3"/>
</dbReference>
<dbReference type="SMART" id="SM00119">
    <property type="entry name" value="HECTc"/>
    <property type="match status" value="1"/>
</dbReference>